<dbReference type="RefSeq" id="WP_208350274.1">
    <property type="nucleotide sequence ID" value="NZ_JAALHA020000025.1"/>
</dbReference>
<name>A0AAP5M8U4_9CYAN</name>
<organism evidence="1 2">
    <name type="scientific">Aetokthonos hydrillicola Thurmond2011</name>
    <dbReference type="NCBI Taxonomy" id="2712845"/>
    <lineage>
        <taxon>Bacteria</taxon>
        <taxon>Bacillati</taxon>
        <taxon>Cyanobacteriota</taxon>
        <taxon>Cyanophyceae</taxon>
        <taxon>Nostocales</taxon>
        <taxon>Hapalosiphonaceae</taxon>
        <taxon>Aetokthonos</taxon>
    </lineage>
</organism>
<dbReference type="Gene3D" id="3.40.50.1820">
    <property type="entry name" value="alpha/beta hydrolase"/>
    <property type="match status" value="1"/>
</dbReference>
<sequence length="405" mass="46018">MTTVIFVHGISVREPKFSEEFKQIKGNFYKELENQNVKNITITPCSWGNSLGAKLNADGASIPFYDSTRNSKQSSQADENIVRWAQLYQDPLYELRLLSLKTPEEQGFIIGKESPKDKLDKKVKKFNPSEKLKDKFQESGISEVFDEARQNVVRANPYQEALETISDTLTEHRDAIARAIIAEAMAICEREDKCPPILTDATLRDEVVKSFSREIAPDEAAFGQWLNDQLFKLPTAYLRHRRGEISDITYPLVGDIILYQARGQEIRDLIKSYIKDAKPPVVLLAHSLGGVACVDLLVEGLVNEKEKEQLKKVQLLVTVGSQAPYFYEINGLQSLKYGQPLSKEFPSWLNIFDSRDFLSFIGGNIFPDKVQDIPVDNQQPFPRSHSAYWTNTATWKAIVRRIKAL</sequence>
<keyword evidence="2" id="KW-1185">Reference proteome</keyword>
<dbReference type="AlphaFoldDB" id="A0AAP5M8U4"/>
<comment type="caution">
    <text evidence="1">The sequence shown here is derived from an EMBL/GenBank/DDBJ whole genome shotgun (WGS) entry which is preliminary data.</text>
</comment>
<proteinExistence type="predicted"/>
<gene>
    <name evidence="1" type="ORF">G7B40_034030</name>
</gene>
<evidence type="ECO:0000313" key="1">
    <source>
        <dbReference type="EMBL" id="MDR9899541.1"/>
    </source>
</evidence>
<dbReference type="InterPro" id="IPR029058">
    <property type="entry name" value="AB_hydrolase_fold"/>
</dbReference>
<dbReference type="SUPFAM" id="SSF53474">
    <property type="entry name" value="alpha/beta-Hydrolases"/>
    <property type="match status" value="1"/>
</dbReference>
<protein>
    <submittedName>
        <fullName evidence="1">Uncharacterized protein</fullName>
    </submittedName>
</protein>
<accession>A0AAP5M8U4</accession>
<evidence type="ECO:0000313" key="2">
    <source>
        <dbReference type="Proteomes" id="UP000667802"/>
    </source>
</evidence>
<dbReference type="EMBL" id="JAALHA020000025">
    <property type="protein sequence ID" value="MDR9899541.1"/>
    <property type="molecule type" value="Genomic_DNA"/>
</dbReference>
<reference evidence="2" key="1">
    <citation type="journal article" date="2021" name="Science">
        <title>Hunting the eagle killer: A cyanobacterial neurotoxin causes vacuolar myelinopathy.</title>
        <authorList>
            <person name="Breinlinger S."/>
            <person name="Phillips T.J."/>
            <person name="Haram B.N."/>
            <person name="Mares J."/>
            <person name="Martinez Yerena J.A."/>
            <person name="Hrouzek P."/>
            <person name="Sobotka R."/>
            <person name="Henderson W.M."/>
            <person name="Schmieder P."/>
            <person name="Williams S.M."/>
            <person name="Lauderdale J.D."/>
            <person name="Wilde H.D."/>
            <person name="Gerrin W."/>
            <person name="Kust A."/>
            <person name="Washington J.W."/>
            <person name="Wagner C."/>
            <person name="Geier B."/>
            <person name="Liebeke M."/>
            <person name="Enke H."/>
            <person name="Niedermeyer T.H.J."/>
            <person name="Wilde S.B."/>
        </authorList>
    </citation>
    <scope>NUCLEOTIDE SEQUENCE [LARGE SCALE GENOMIC DNA]</scope>
    <source>
        <strain evidence="2">Thurmond2011</strain>
    </source>
</reference>
<dbReference type="Proteomes" id="UP000667802">
    <property type="component" value="Unassembled WGS sequence"/>
</dbReference>